<feature type="coiled-coil region" evidence="1">
    <location>
        <begin position="553"/>
        <end position="586"/>
    </location>
</feature>
<sequence length="880" mass="100041">MAITNSCNKHNMIACVEKTERNADFHEVIDFLTGCYVNYALLVSPDVIQKWIQQFWNTAKECMINEVAHIEAKVAGKKILVSEASVRTDLMFNDEDGTNCFDNQVIWDTLRDVGYEGSLTLLSFSKPLLSPQWKYLVHTLLHCLSSKSTSWDQFGTNIASALVGLATNQKFNFSKLIFDGMLRNLKDSKPFLMYPRFIQLFLNKQLEGSTKPKTFLPTVVLPPKVFTFMRKCSPKFSGKLTPLTPPMLEVATAVRAEHSLHTEELDINPSSHHSDDSSAGTKAKNPSLVASERSASPNDYTPTDKVQTFGGDEGHLDLYGLSREKVKPVVAEYSSFVKLKASLSKKKKLKKAHKKKSSSFKQGRKKVSDGSTGLNENDVNSGDSQMMDVDDTISAEVHEGTAQVNEGTAGVHEGTAKVHKGTAQVNEGTAEVHESTAGANLSTEPSMKEVEDEAGPSTFQDESDEFIQDDTSIADVLVNITRPRRGAGITIPGNIPEQERPESPTLILDPKDKGKGIMKEEPKKKKLTLQQLRAAETVNDEEVARKIAAEWEEEEERKRLAGLERLRAELEDYEMIVAEVQRTERENFTEEQKAKFLVETIAAQRRFRVEQQAALRRSKPPTIPQLRNQMMKYIRNVRGKAYRNLRNKSYEEIKDICEKVKRFNDKFVAIGSTEDEQAIKEMNVKAEEPSKKRKGTIRKMNDSAQDVEVMEQRSSISRFSIIQSPKGEYIAVQRANGHIRAFNTLNEVLHILDRQDLHNLHRLVIEYYEHILPTGLGLILHGDLTTMMETTEESDDELWRNQTEWEIIKWRLYESTGVHILELENGTMIHMLVEQRYLLTRELMQRMLEHKLEVQNETENALNVIRIWMNPKGELEREEE</sequence>
<keyword evidence="1" id="KW-0175">Coiled coil</keyword>
<name>A0ABQ5AL45_9ASTR</name>
<feature type="region of interest" description="Disordered" evidence="2">
    <location>
        <begin position="347"/>
        <end position="386"/>
    </location>
</feature>
<proteinExistence type="predicted"/>
<organism evidence="3 4">
    <name type="scientific">Tanacetum coccineum</name>
    <dbReference type="NCBI Taxonomy" id="301880"/>
    <lineage>
        <taxon>Eukaryota</taxon>
        <taxon>Viridiplantae</taxon>
        <taxon>Streptophyta</taxon>
        <taxon>Embryophyta</taxon>
        <taxon>Tracheophyta</taxon>
        <taxon>Spermatophyta</taxon>
        <taxon>Magnoliopsida</taxon>
        <taxon>eudicotyledons</taxon>
        <taxon>Gunneridae</taxon>
        <taxon>Pentapetalae</taxon>
        <taxon>asterids</taxon>
        <taxon>campanulids</taxon>
        <taxon>Asterales</taxon>
        <taxon>Asteraceae</taxon>
        <taxon>Asteroideae</taxon>
        <taxon>Anthemideae</taxon>
        <taxon>Anthemidinae</taxon>
        <taxon>Tanacetum</taxon>
    </lineage>
</organism>
<reference evidence="3" key="2">
    <citation type="submission" date="2022-01" db="EMBL/GenBank/DDBJ databases">
        <authorList>
            <person name="Yamashiro T."/>
            <person name="Shiraishi A."/>
            <person name="Satake H."/>
            <person name="Nakayama K."/>
        </authorList>
    </citation>
    <scope>NUCLEOTIDE SEQUENCE</scope>
</reference>
<feature type="compositionally biased region" description="Polar residues" evidence="2">
    <location>
        <begin position="369"/>
        <end position="384"/>
    </location>
</feature>
<reference evidence="3" key="1">
    <citation type="journal article" date="2022" name="Int. J. Mol. Sci.">
        <title>Draft Genome of Tanacetum Coccineum: Genomic Comparison of Closely Related Tanacetum-Family Plants.</title>
        <authorList>
            <person name="Yamashiro T."/>
            <person name="Shiraishi A."/>
            <person name="Nakayama K."/>
            <person name="Satake H."/>
        </authorList>
    </citation>
    <scope>NUCLEOTIDE SEQUENCE</scope>
</reference>
<gene>
    <name evidence="3" type="ORF">Tco_0823102</name>
</gene>
<dbReference type="Proteomes" id="UP001151760">
    <property type="component" value="Unassembled WGS sequence"/>
</dbReference>
<feature type="region of interest" description="Disordered" evidence="2">
    <location>
        <begin position="264"/>
        <end position="309"/>
    </location>
</feature>
<keyword evidence="4" id="KW-1185">Reference proteome</keyword>
<evidence type="ECO:0000256" key="1">
    <source>
        <dbReference type="SAM" id="Coils"/>
    </source>
</evidence>
<evidence type="ECO:0000256" key="2">
    <source>
        <dbReference type="SAM" id="MobiDB-lite"/>
    </source>
</evidence>
<evidence type="ECO:0000313" key="4">
    <source>
        <dbReference type="Proteomes" id="UP001151760"/>
    </source>
</evidence>
<accession>A0ABQ5AL45</accession>
<protein>
    <submittedName>
        <fullName evidence="3">Uncharacterized protein</fullName>
    </submittedName>
</protein>
<feature type="region of interest" description="Disordered" evidence="2">
    <location>
        <begin position="426"/>
        <end position="446"/>
    </location>
</feature>
<feature type="compositionally biased region" description="Polar residues" evidence="2">
    <location>
        <begin position="293"/>
        <end position="306"/>
    </location>
</feature>
<comment type="caution">
    <text evidence="3">The sequence shown here is derived from an EMBL/GenBank/DDBJ whole genome shotgun (WGS) entry which is preliminary data.</text>
</comment>
<feature type="region of interest" description="Disordered" evidence="2">
    <location>
        <begin position="489"/>
        <end position="517"/>
    </location>
</feature>
<dbReference type="EMBL" id="BQNB010012308">
    <property type="protein sequence ID" value="GJT01933.1"/>
    <property type="molecule type" value="Genomic_DNA"/>
</dbReference>
<feature type="compositionally biased region" description="Basic residues" evidence="2">
    <location>
        <begin position="347"/>
        <end position="365"/>
    </location>
</feature>
<evidence type="ECO:0000313" key="3">
    <source>
        <dbReference type="EMBL" id="GJT01933.1"/>
    </source>
</evidence>